<accession>A0A375YFW6</accession>
<gene>
    <name evidence="1" type="ORF">MPP7335_01741</name>
</gene>
<reference evidence="1 2" key="1">
    <citation type="submission" date="2018-05" db="EMBL/GenBank/DDBJ databases">
        <authorList>
            <consortium name="IHU Genomes"/>
        </authorList>
    </citation>
    <scope>NUCLEOTIDE SEQUENCE [LARGE SCALE GENOMIC DNA]</scope>
    <source>
        <strain evidence="1 2">P7335</strain>
    </source>
</reference>
<dbReference type="Proteomes" id="UP000252008">
    <property type="component" value="Unassembled WGS sequence"/>
</dbReference>
<dbReference type="SUPFAM" id="SSF56112">
    <property type="entry name" value="Protein kinase-like (PK-like)"/>
    <property type="match status" value="1"/>
</dbReference>
<dbReference type="RefSeq" id="WP_083144822.1">
    <property type="nucleotide sequence ID" value="NZ_MVID01000017.1"/>
</dbReference>
<protein>
    <recommendedName>
        <fullName evidence="3">Aminoglycoside phosphotransferase domain-containing protein</fullName>
    </recommendedName>
</protein>
<dbReference type="EMBL" id="UEGS01000001">
    <property type="protein sequence ID" value="SRX80003.1"/>
    <property type="molecule type" value="Genomic_DNA"/>
</dbReference>
<keyword evidence="2" id="KW-1185">Reference proteome</keyword>
<evidence type="ECO:0008006" key="3">
    <source>
        <dbReference type="Google" id="ProtNLM"/>
    </source>
</evidence>
<evidence type="ECO:0000313" key="2">
    <source>
        <dbReference type="Proteomes" id="UP000252008"/>
    </source>
</evidence>
<dbReference type="InterPro" id="IPR011009">
    <property type="entry name" value="Kinase-like_dom_sf"/>
</dbReference>
<organism evidence="1 2">
    <name type="scientific">Mycolicibacterium parafortuitum</name>
    <name type="common">Mycobacterium parafortuitum</name>
    <dbReference type="NCBI Taxonomy" id="39692"/>
    <lineage>
        <taxon>Bacteria</taxon>
        <taxon>Bacillati</taxon>
        <taxon>Actinomycetota</taxon>
        <taxon>Actinomycetes</taxon>
        <taxon>Mycobacteriales</taxon>
        <taxon>Mycobacteriaceae</taxon>
        <taxon>Mycolicibacterium</taxon>
    </lineage>
</organism>
<proteinExistence type="predicted"/>
<evidence type="ECO:0000313" key="1">
    <source>
        <dbReference type="EMBL" id="SRX80003.1"/>
    </source>
</evidence>
<dbReference type="AlphaFoldDB" id="A0A375YFW6"/>
<sequence length="416" mass="45736">MRTCPGDHLGLDFPADAATLADAGPQFLTEAFRRSGVLGADDAVAAVDELREFRGGSTGRKALLSVSYRTPGGQPGELFVKFSRDFDDPARDLSRTQMALEVRFALLTRDPGFPIAVPRCLYADYHTASGSGILITERIPFGRNGIERQYDKCADHEMPDALEHYLALFSALGRLAGTEKAGRIGAEADFGVDIRTLSVGERAPYTADQLSRRVDLLAELAVRQPALLPANLVTPEFISRLRDDVAVIPGRVDALWGRLGADPDHIALCHWNANVDNAWFWRDGDRLRCGLLDWGCVGRMNLAMALWGALCSAETSMWDAHFDTLLQHFAGEYAAAGGPELDIAALRDHLLAYVAIMGTAWLLDVPGYLLKLLPEPVADRFDPRIAGSEQARSRLLMMTNFLNLWQRSDTARVLTR</sequence>
<name>A0A375YFW6_MYCPF</name>
<dbReference type="STRING" id="39692.BST38_18120"/>